<evidence type="ECO:0000313" key="9">
    <source>
        <dbReference type="EMBL" id="KAK8394560.1"/>
    </source>
</evidence>
<dbReference type="Proteomes" id="UP001487740">
    <property type="component" value="Unassembled WGS sequence"/>
</dbReference>
<evidence type="ECO:0000256" key="6">
    <source>
        <dbReference type="SAM" id="MobiDB-lite"/>
    </source>
</evidence>
<dbReference type="SMART" id="SM00353">
    <property type="entry name" value="HLH"/>
    <property type="match status" value="1"/>
</dbReference>
<evidence type="ECO:0000256" key="1">
    <source>
        <dbReference type="ARBA" id="ARBA00004123"/>
    </source>
</evidence>
<dbReference type="InterPro" id="IPR036638">
    <property type="entry name" value="HLH_DNA-bd_sf"/>
</dbReference>
<dbReference type="SUPFAM" id="SSF47459">
    <property type="entry name" value="HLH, helix-loop-helix DNA-binding domain"/>
    <property type="match status" value="1"/>
</dbReference>
<organism evidence="9 10">
    <name type="scientific">Scylla paramamosain</name>
    <name type="common">Mud crab</name>
    <dbReference type="NCBI Taxonomy" id="85552"/>
    <lineage>
        <taxon>Eukaryota</taxon>
        <taxon>Metazoa</taxon>
        <taxon>Ecdysozoa</taxon>
        <taxon>Arthropoda</taxon>
        <taxon>Crustacea</taxon>
        <taxon>Multicrustacea</taxon>
        <taxon>Malacostraca</taxon>
        <taxon>Eumalacostraca</taxon>
        <taxon>Eucarida</taxon>
        <taxon>Decapoda</taxon>
        <taxon>Pleocyemata</taxon>
        <taxon>Brachyura</taxon>
        <taxon>Eubrachyura</taxon>
        <taxon>Portunoidea</taxon>
        <taxon>Portunidae</taxon>
        <taxon>Portuninae</taxon>
        <taxon>Scylla</taxon>
    </lineage>
</organism>
<protein>
    <submittedName>
        <fullName evidence="9">Uncharacterized protein</fullName>
    </submittedName>
</protein>
<feature type="region of interest" description="Disordered" evidence="6">
    <location>
        <begin position="1"/>
        <end position="24"/>
    </location>
</feature>
<comment type="caution">
    <text evidence="9">The sequence shown here is derived from an EMBL/GenBank/DDBJ whole genome shotgun (WGS) entry which is preliminary data.</text>
</comment>
<dbReference type="InterPro" id="IPR011598">
    <property type="entry name" value="bHLH_dom"/>
</dbReference>
<dbReference type="PROSITE" id="PS51054">
    <property type="entry name" value="ORANGE"/>
    <property type="match status" value="1"/>
</dbReference>
<name>A0AAW0U6W9_SCYPA</name>
<dbReference type="GO" id="GO:0046983">
    <property type="term" value="F:protein dimerization activity"/>
    <property type="evidence" value="ECO:0007669"/>
    <property type="project" value="InterPro"/>
</dbReference>
<dbReference type="GO" id="GO:0006355">
    <property type="term" value="P:regulation of DNA-templated transcription"/>
    <property type="evidence" value="ECO:0007669"/>
    <property type="project" value="InterPro"/>
</dbReference>
<dbReference type="Pfam" id="PF00010">
    <property type="entry name" value="HLH"/>
    <property type="match status" value="1"/>
</dbReference>
<feature type="domain" description="Orange" evidence="8">
    <location>
        <begin position="102"/>
        <end position="135"/>
    </location>
</feature>
<accession>A0AAW0U6W9</accession>
<comment type="subcellular location">
    <subcellularLocation>
        <location evidence="1">Nucleus</location>
    </subcellularLocation>
</comment>
<keyword evidence="2" id="KW-0805">Transcription regulation</keyword>
<feature type="domain" description="BHLH" evidence="7">
    <location>
        <begin position="13"/>
        <end position="89"/>
    </location>
</feature>
<proteinExistence type="predicted"/>
<evidence type="ECO:0000259" key="7">
    <source>
        <dbReference type="PROSITE" id="PS50888"/>
    </source>
</evidence>
<dbReference type="PROSITE" id="PS50888">
    <property type="entry name" value="BHLH"/>
    <property type="match status" value="1"/>
</dbReference>
<dbReference type="SUPFAM" id="SSF158457">
    <property type="entry name" value="Orange domain-like"/>
    <property type="match status" value="1"/>
</dbReference>
<evidence type="ECO:0000256" key="2">
    <source>
        <dbReference type="ARBA" id="ARBA00023015"/>
    </source>
</evidence>
<evidence type="ECO:0000256" key="4">
    <source>
        <dbReference type="ARBA" id="ARBA00023163"/>
    </source>
</evidence>
<dbReference type="InterPro" id="IPR003650">
    <property type="entry name" value="Orange_dom"/>
</dbReference>
<sequence length="237" mass="26754">MAPHYSTGGRARLRKVKKPEAERRRRARMAVAVERLRLLLMEGGAAPLPPVPCTPPHLHHLALTPKRGAWQRLEKVVVLELTVAHLRRLAAHHPGDGDRQQFREGYRRCQEEVMRFLGRTAALQPHMAARLRHHFHMTPFSTASRGSHSSAGWVKVTTGPNTPVPVSERPNTVPESANPLRLTVEKSLESHPDTMEVTPPQSPCLPNLAPSSRAPYANVHWKKSLRTPSRTCFWRPW</sequence>
<evidence type="ECO:0000313" key="10">
    <source>
        <dbReference type="Proteomes" id="UP001487740"/>
    </source>
</evidence>
<keyword evidence="10" id="KW-1185">Reference proteome</keyword>
<dbReference type="GO" id="GO:0003677">
    <property type="term" value="F:DNA binding"/>
    <property type="evidence" value="ECO:0007669"/>
    <property type="project" value="UniProtKB-KW"/>
</dbReference>
<keyword evidence="4" id="KW-0804">Transcription</keyword>
<dbReference type="EMBL" id="JARAKH010000019">
    <property type="protein sequence ID" value="KAK8394560.1"/>
    <property type="molecule type" value="Genomic_DNA"/>
</dbReference>
<dbReference type="GO" id="GO:0005634">
    <property type="term" value="C:nucleus"/>
    <property type="evidence" value="ECO:0007669"/>
    <property type="project" value="UniProtKB-SubCell"/>
</dbReference>
<evidence type="ECO:0000259" key="8">
    <source>
        <dbReference type="PROSITE" id="PS51054"/>
    </source>
</evidence>
<keyword evidence="5" id="KW-0539">Nucleus</keyword>
<evidence type="ECO:0000256" key="3">
    <source>
        <dbReference type="ARBA" id="ARBA00023125"/>
    </source>
</evidence>
<evidence type="ECO:0000256" key="5">
    <source>
        <dbReference type="ARBA" id="ARBA00023242"/>
    </source>
</evidence>
<gene>
    <name evidence="9" type="ORF">O3P69_006608</name>
</gene>
<dbReference type="Gene3D" id="4.10.280.10">
    <property type="entry name" value="Helix-loop-helix DNA-binding domain"/>
    <property type="match status" value="1"/>
</dbReference>
<dbReference type="PANTHER" id="PTHR10985">
    <property type="entry name" value="BASIC HELIX-LOOP-HELIX TRANSCRIPTION FACTOR, HES-RELATED"/>
    <property type="match status" value="1"/>
</dbReference>
<keyword evidence="3" id="KW-0238">DNA-binding</keyword>
<dbReference type="AlphaFoldDB" id="A0AAW0U6W9"/>
<reference evidence="9 10" key="1">
    <citation type="submission" date="2023-03" db="EMBL/GenBank/DDBJ databases">
        <title>High-quality genome of Scylla paramamosain provides insights in environmental adaptation.</title>
        <authorList>
            <person name="Zhang L."/>
        </authorList>
    </citation>
    <scope>NUCLEOTIDE SEQUENCE [LARGE SCALE GENOMIC DNA]</scope>
    <source>
        <strain evidence="9">LZ_2023a</strain>
        <tissue evidence="9">Muscle</tissue>
    </source>
</reference>
<dbReference type="Pfam" id="PF07527">
    <property type="entry name" value="Hairy_orange"/>
    <property type="match status" value="1"/>
</dbReference>
<dbReference type="InterPro" id="IPR050370">
    <property type="entry name" value="HES_HEY"/>
</dbReference>